<gene>
    <name evidence="2" type="ORF">RRG08_055896</name>
</gene>
<dbReference type="Proteomes" id="UP001283361">
    <property type="component" value="Unassembled WGS sequence"/>
</dbReference>
<evidence type="ECO:0000313" key="3">
    <source>
        <dbReference type="Proteomes" id="UP001283361"/>
    </source>
</evidence>
<reference evidence="2" key="1">
    <citation type="journal article" date="2023" name="G3 (Bethesda)">
        <title>A reference genome for the long-term kleptoplast-retaining sea slug Elysia crispata morphotype clarki.</title>
        <authorList>
            <person name="Eastman K.E."/>
            <person name="Pendleton A.L."/>
            <person name="Shaikh M.A."/>
            <person name="Suttiyut T."/>
            <person name="Ogas R."/>
            <person name="Tomko P."/>
            <person name="Gavelis G."/>
            <person name="Widhalm J.R."/>
            <person name="Wisecaver J.H."/>
        </authorList>
    </citation>
    <scope>NUCLEOTIDE SEQUENCE</scope>
    <source>
        <strain evidence="2">ECLA1</strain>
    </source>
</reference>
<proteinExistence type="predicted"/>
<accession>A0AAE0Y4B3</accession>
<organism evidence="2 3">
    <name type="scientific">Elysia crispata</name>
    <name type="common">lettuce slug</name>
    <dbReference type="NCBI Taxonomy" id="231223"/>
    <lineage>
        <taxon>Eukaryota</taxon>
        <taxon>Metazoa</taxon>
        <taxon>Spiralia</taxon>
        <taxon>Lophotrochozoa</taxon>
        <taxon>Mollusca</taxon>
        <taxon>Gastropoda</taxon>
        <taxon>Heterobranchia</taxon>
        <taxon>Euthyneura</taxon>
        <taxon>Panpulmonata</taxon>
        <taxon>Sacoglossa</taxon>
        <taxon>Placobranchoidea</taxon>
        <taxon>Plakobranchidae</taxon>
        <taxon>Elysia</taxon>
    </lineage>
</organism>
<dbReference type="InterPro" id="IPR000477">
    <property type="entry name" value="RT_dom"/>
</dbReference>
<name>A0AAE0Y4B3_9GAST</name>
<keyword evidence="3" id="KW-1185">Reference proteome</keyword>
<dbReference type="PROSITE" id="PS50878">
    <property type="entry name" value="RT_POL"/>
    <property type="match status" value="1"/>
</dbReference>
<comment type="caution">
    <text evidence="2">The sequence shown here is derived from an EMBL/GenBank/DDBJ whole genome shotgun (WGS) entry which is preliminary data.</text>
</comment>
<dbReference type="CDD" id="cd01650">
    <property type="entry name" value="RT_nLTR_like"/>
    <property type="match status" value="1"/>
</dbReference>
<dbReference type="PANTHER" id="PTHR19446">
    <property type="entry name" value="REVERSE TRANSCRIPTASES"/>
    <property type="match status" value="1"/>
</dbReference>
<dbReference type="AlphaFoldDB" id="A0AAE0Y4B3"/>
<dbReference type="SUPFAM" id="SSF56672">
    <property type="entry name" value="DNA/RNA polymerases"/>
    <property type="match status" value="1"/>
</dbReference>
<protein>
    <recommendedName>
        <fullName evidence="1">Reverse transcriptase domain-containing protein</fullName>
    </recommendedName>
</protein>
<sequence length="679" mass="78108">MPIYNQIDFIICKQNQKHTIKDAQSYSGTTLSSDHKLVKTTFRLSNVNTWRQIKQKLINVNVKRNRSQLSYDTDTANNYSAQLRELLLQNDQNSSTQKQWEFVKQAIETTVSKTIEEIPKQKQHRLWNKEVKDLSEKQKDLRIQIQNCKQEEKIKELKKERNYVLHNIRRKNSETKEKHLDHLIQEIDNSKSDGGMFKAIKVLNRKQFTNPQVNDKDEKKVTSPMEIQNIITKHFKSKFRDERTEDIQPFSGQPRALNNPISEKEVRQSIKQLNNGRAPGEDNICNEYLKFAPEILDNQIAMIINKTFENHEDLDINKGILVALPKPGKPKGPPQNLRPVTLLNSVRKVLSTIALTRIRPAVENYISCSQSGFRPNRSTSDVVWAHRWISAKVLNYADIEIDITGIDMSAAFDTIDRKQLLQLLTNLVMEDEKRVIQFLLSNTTLNVKISGANTEEPFLTNIGTPQGDSLSPVLFIIYLEQALKNVRSTLDSPSNTTEAHLPNEIAYADDIDFIGNQPVNVKKIEETLKVHKLKVNVDKTEHTSLRRVLGIRYPTKISNKSLYKKCEQTPISLETLQARWRLFGHVLRREPSTPANKAMAFYFHDNAKRARGRPITTLPMTLNNDLKILQNRSISFTSQKDLETIRKIAETRQEWTTFTADIKKAAEAARSDDTPSGRP</sequence>
<dbReference type="Pfam" id="PF00078">
    <property type="entry name" value="RVT_1"/>
    <property type="match status" value="1"/>
</dbReference>
<evidence type="ECO:0000313" key="2">
    <source>
        <dbReference type="EMBL" id="KAK3732312.1"/>
    </source>
</evidence>
<dbReference type="InterPro" id="IPR043502">
    <property type="entry name" value="DNA/RNA_pol_sf"/>
</dbReference>
<dbReference type="EMBL" id="JAWDGP010006973">
    <property type="protein sequence ID" value="KAK3732312.1"/>
    <property type="molecule type" value="Genomic_DNA"/>
</dbReference>
<evidence type="ECO:0000259" key="1">
    <source>
        <dbReference type="PROSITE" id="PS50878"/>
    </source>
</evidence>
<feature type="domain" description="Reverse transcriptase" evidence="1">
    <location>
        <begin position="305"/>
        <end position="587"/>
    </location>
</feature>